<dbReference type="GO" id="GO:0050038">
    <property type="term" value="F:L-xylulose reductase (NADPH) activity"/>
    <property type="evidence" value="ECO:0007669"/>
    <property type="project" value="TreeGrafter"/>
</dbReference>
<evidence type="ECO:0000313" key="6">
    <source>
        <dbReference type="Proteomes" id="UP000027135"/>
    </source>
</evidence>
<dbReference type="InterPro" id="IPR051737">
    <property type="entry name" value="L-xylulose/Carbonyl_redctase"/>
</dbReference>
<dbReference type="Proteomes" id="UP000027135">
    <property type="component" value="Unassembled WGS sequence"/>
</dbReference>
<dbReference type="NCBIfam" id="NF005559">
    <property type="entry name" value="PRK07231.1"/>
    <property type="match status" value="1"/>
</dbReference>
<dbReference type="PROSITE" id="PS00061">
    <property type="entry name" value="ADH_SHORT"/>
    <property type="match status" value="1"/>
</dbReference>
<dbReference type="OrthoDB" id="1393670at2759"/>
<dbReference type="OMA" id="FPQWGAY"/>
<evidence type="ECO:0000313" key="5">
    <source>
        <dbReference type="EMBL" id="KDR10850.1"/>
    </source>
</evidence>
<dbReference type="InterPro" id="IPR020904">
    <property type="entry name" value="Sc_DH/Rdtase_CS"/>
</dbReference>
<reference evidence="5 6" key="1">
    <citation type="journal article" date="2014" name="Nat. Commun.">
        <title>Molecular traces of alternative social organization in a termite genome.</title>
        <authorList>
            <person name="Terrapon N."/>
            <person name="Li C."/>
            <person name="Robertson H.M."/>
            <person name="Ji L."/>
            <person name="Meng X."/>
            <person name="Booth W."/>
            <person name="Chen Z."/>
            <person name="Childers C.P."/>
            <person name="Glastad K.M."/>
            <person name="Gokhale K."/>
            <person name="Gowin J."/>
            <person name="Gronenberg W."/>
            <person name="Hermansen R.A."/>
            <person name="Hu H."/>
            <person name="Hunt B.G."/>
            <person name="Huylmans A.K."/>
            <person name="Khalil S.M."/>
            <person name="Mitchell R.D."/>
            <person name="Munoz-Torres M.C."/>
            <person name="Mustard J.A."/>
            <person name="Pan H."/>
            <person name="Reese J.T."/>
            <person name="Scharf M.E."/>
            <person name="Sun F."/>
            <person name="Vogel H."/>
            <person name="Xiao J."/>
            <person name="Yang W."/>
            <person name="Yang Z."/>
            <person name="Yang Z."/>
            <person name="Zhou J."/>
            <person name="Zhu J."/>
            <person name="Brent C.S."/>
            <person name="Elsik C.G."/>
            <person name="Goodisman M.A."/>
            <person name="Liberles D.A."/>
            <person name="Roe R.M."/>
            <person name="Vargo E.L."/>
            <person name="Vilcinskas A."/>
            <person name="Wang J."/>
            <person name="Bornberg-Bauer E."/>
            <person name="Korb J."/>
            <person name="Zhang G."/>
            <person name="Liebig J."/>
        </authorList>
    </citation>
    <scope>NUCLEOTIDE SEQUENCE [LARGE SCALE GENOMIC DNA]</scope>
    <source>
        <tissue evidence="5">Whole organism</tissue>
    </source>
</reference>
<evidence type="ECO:0000256" key="1">
    <source>
        <dbReference type="ARBA" id="ARBA00006484"/>
    </source>
</evidence>
<sequence length="244" mass="25814">MEINFISKHVLVTGAGKGIGRELAKRLASLGAEVVAVSRSRDGLDSLSAEVKNIKTIVVDLADWDATRAAIQSAGPIDCLVNNAAHASLEPFLDVKPENFDKSFAVNVKAVINVSQVVVEGMIKRKSGGSIVNISSQASQAALADHTVYCGTKGALDMVSRVMALELGPHNIRVNCVNPTVVLTDMGRLGWSQPEKANPMLAKIPLGRFAEVHEVVDAVVYLLSDKSSMINGVTLPIDGGFLAT</sequence>
<dbReference type="GO" id="GO:0006006">
    <property type="term" value="P:glucose metabolic process"/>
    <property type="evidence" value="ECO:0007669"/>
    <property type="project" value="TreeGrafter"/>
</dbReference>
<dbReference type="InterPro" id="IPR036291">
    <property type="entry name" value="NAD(P)-bd_dom_sf"/>
</dbReference>
<organism evidence="5 6">
    <name type="scientific">Zootermopsis nevadensis</name>
    <name type="common">Dampwood termite</name>
    <dbReference type="NCBI Taxonomy" id="136037"/>
    <lineage>
        <taxon>Eukaryota</taxon>
        <taxon>Metazoa</taxon>
        <taxon>Ecdysozoa</taxon>
        <taxon>Arthropoda</taxon>
        <taxon>Hexapoda</taxon>
        <taxon>Insecta</taxon>
        <taxon>Pterygota</taxon>
        <taxon>Neoptera</taxon>
        <taxon>Polyneoptera</taxon>
        <taxon>Dictyoptera</taxon>
        <taxon>Blattodea</taxon>
        <taxon>Blattoidea</taxon>
        <taxon>Termitoidae</taxon>
        <taxon>Termopsidae</taxon>
        <taxon>Zootermopsis</taxon>
    </lineage>
</organism>
<comment type="similarity">
    <text evidence="1">Belongs to the short-chain dehydrogenases/reductases (SDR) family.</text>
</comment>
<dbReference type="PRINTS" id="PR00081">
    <property type="entry name" value="GDHRDH"/>
</dbReference>
<evidence type="ECO:0000256" key="3">
    <source>
        <dbReference type="ARBA" id="ARBA00022857"/>
    </source>
</evidence>
<keyword evidence="3" id="KW-0521">NADP</keyword>
<dbReference type="GO" id="GO:0005997">
    <property type="term" value="P:xylulose metabolic process"/>
    <property type="evidence" value="ECO:0007669"/>
    <property type="project" value="TreeGrafter"/>
</dbReference>
<keyword evidence="6" id="KW-1185">Reference proteome</keyword>
<dbReference type="FunFam" id="3.40.50.720:FF:000214">
    <property type="entry name" value="L-xylulose reductase"/>
    <property type="match status" value="1"/>
</dbReference>
<dbReference type="Pfam" id="PF13561">
    <property type="entry name" value="adh_short_C2"/>
    <property type="match status" value="1"/>
</dbReference>
<dbReference type="PRINTS" id="PR00080">
    <property type="entry name" value="SDRFAMILY"/>
</dbReference>
<dbReference type="Gene3D" id="3.40.50.720">
    <property type="entry name" value="NAD(P)-binding Rossmann-like Domain"/>
    <property type="match status" value="1"/>
</dbReference>
<name>A0A067QQF0_ZOONE</name>
<dbReference type="PANTHER" id="PTHR44252">
    <property type="entry name" value="D-ERYTHRULOSE REDUCTASE"/>
    <property type="match status" value="1"/>
</dbReference>
<dbReference type="InParanoid" id="A0A067QQF0"/>
<dbReference type="AlphaFoldDB" id="A0A067QQF0"/>
<dbReference type="STRING" id="136037.A0A067QQF0"/>
<accession>A0A067QQF0</accession>
<dbReference type="eggNOG" id="KOG1207">
    <property type="taxonomic scope" value="Eukaryota"/>
</dbReference>
<proteinExistence type="inferred from homology"/>
<protein>
    <submittedName>
        <fullName evidence="5">L-xylulose reductase</fullName>
    </submittedName>
</protein>
<dbReference type="FunCoup" id="A0A067QQF0">
    <property type="interactions" value="207"/>
</dbReference>
<comment type="subunit">
    <text evidence="2">Homotetramer.</text>
</comment>
<dbReference type="EMBL" id="KK853134">
    <property type="protein sequence ID" value="KDR10850.1"/>
    <property type="molecule type" value="Genomic_DNA"/>
</dbReference>
<dbReference type="PANTHER" id="PTHR44252:SF3">
    <property type="entry name" value="D-ERYTHRULOSE REDUCTASE-RELATED"/>
    <property type="match status" value="1"/>
</dbReference>
<evidence type="ECO:0000256" key="4">
    <source>
        <dbReference type="ARBA" id="ARBA00023002"/>
    </source>
</evidence>
<evidence type="ECO:0000256" key="2">
    <source>
        <dbReference type="ARBA" id="ARBA00011881"/>
    </source>
</evidence>
<dbReference type="SUPFAM" id="SSF51735">
    <property type="entry name" value="NAD(P)-binding Rossmann-fold domains"/>
    <property type="match status" value="1"/>
</dbReference>
<dbReference type="InterPro" id="IPR002347">
    <property type="entry name" value="SDR_fam"/>
</dbReference>
<gene>
    <name evidence="5" type="ORF">L798_14832</name>
</gene>
<dbReference type="GO" id="GO:0004090">
    <property type="term" value="F:carbonyl reductase (NADPH) activity"/>
    <property type="evidence" value="ECO:0007669"/>
    <property type="project" value="TreeGrafter"/>
</dbReference>
<keyword evidence="4" id="KW-0560">Oxidoreductase</keyword>